<proteinExistence type="predicted"/>
<name>A0AAW1RXF5_9CHLO</name>
<dbReference type="PANTHER" id="PTHR33524:SF1">
    <property type="entry name" value="SET DOMAIN-CONTAINING PROTEIN"/>
    <property type="match status" value="1"/>
</dbReference>
<dbReference type="AlphaFoldDB" id="A0AAW1RXF5"/>
<organism evidence="1 2">
    <name type="scientific">Elliptochloris bilobata</name>
    <dbReference type="NCBI Taxonomy" id="381761"/>
    <lineage>
        <taxon>Eukaryota</taxon>
        <taxon>Viridiplantae</taxon>
        <taxon>Chlorophyta</taxon>
        <taxon>core chlorophytes</taxon>
        <taxon>Trebouxiophyceae</taxon>
        <taxon>Trebouxiophyceae incertae sedis</taxon>
        <taxon>Elliptochloris clade</taxon>
        <taxon>Elliptochloris</taxon>
    </lineage>
</organism>
<accession>A0AAW1RXF5</accession>
<sequence>MLKALRGVLEASPIRAVNKRKLQHEIDTHRLFLLTTHFAWRAENETPQSVEERIQVVTAEAKNLSFEDMRTAIAFNLEDQVSAVAEELHSALLAAGDPLCDCARALQGLATTQAVEAQQAELPAGEPGRPSRRTRGLWVTSMADLTRVLHARLGFALHVSPSGVDHPDAGAGLWLRGRALPGAVVALYPGLVYSRAHLRHMPGYPRIDVGNDYLMARYDGAILDGQAWGLGAAGPPDALGYGARTPEAGLRGWLLRSTAPGGSEEASTRELTAEALARLLSLERRNPLALGHMANHPGRDDVPNVMIAAFDYDVPGGSAAPRRRPYLPTQRFSVEPPPRQFGFPDASLEHRRGNWRDVTDAPIETVSKLLATPGGKPGVGDSRSPASMMHPDVMDAWAETMRSAGMGDNDFGAPVPSLALVALREVADEEVLLDYRLSPGLSSRPGWYFPVNTEEEDRRWA</sequence>
<protein>
    <submittedName>
        <fullName evidence="1">Uncharacterized protein</fullName>
    </submittedName>
</protein>
<dbReference type="PANTHER" id="PTHR33524">
    <property type="entry name" value="C5ORF35"/>
    <property type="match status" value="1"/>
</dbReference>
<evidence type="ECO:0000313" key="2">
    <source>
        <dbReference type="Proteomes" id="UP001445335"/>
    </source>
</evidence>
<comment type="caution">
    <text evidence="1">The sequence shown here is derived from an EMBL/GenBank/DDBJ whole genome shotgun (WGS) entry which is preliminary data.</text>
</comment>
<gene>
    <name evidence="1" type="ORF">WJX81_000079</name>
</gene>
<dbReference type="EMBL" id="JALJOU010000018">
    <property type="protein sequence ID" value="KAK9838450.1"/>
    <property type="molecule type" value="Genomic_DNA"/>
</dbReference>
<evidence type="ECO:0000313" key="1">
    <source>
        <dbReference type="EMBL" id="KAK9838450.1"/>
    </source>
</evidence>
<dbReference type="Proteomes" id="UP001445335">
    <property type="component" value="Unassembled WGS sequence"/>
</dbReference>
<dbReference type="InterPro" id="IPR040415">
    <property type="entry name" value="SETD9"/>
</dbReference>
<keyword evidence="2" id="KW-1185">Reference proteome</keyword>
<reference evidence="1 2" key="1">
    <citation type="journal article" date="2024" name="Nat. Commun.">
        <title>Phylogenomics reveals the evolutionary origins of lichenization in chlorophyte algae.</title>
        <authorList>
            <person name="Puginier C."/>
            <person name="Libourel C."/>
            <person name="Otte J."/>
            <person name="Skaloud P."/>
            <person name="Haon M."/>
            <person name="Grisel S."/>
            <person name="Petersen M."/>
            <person name="Berrin J.G."/>
            <person name="Delaux P.M."/>
            <person name="Dal Grande F."/>
            <person name="Keller J."/>
        </authorList>
    </citation>
    <scope>NUCLEOTIDE SEQUENCE [LARGE SCALE GENOMIC DNA]</scope>
    <source>
        <strain evidence="1 2">SAG 245.80</strain>
    </source>
</reference>